<keyword evidence="3" id="KW-1185">Reference proteome</keyword>
<dbReference type="Proteomes" id="UP000794436">
    <property type="component" value="Unassembled WGS sequence"/>
</dbReference>
<keyword evidence="1" id="KW-0472">Membrane</keyword>
<dbReference type="EMBL" id="SPLM01000036">
    <property type="protein sequence ID" value="TMW66030.1"/>
    <property type="molecule type" value="Genomic_DNA"/>
</dbReference>
<gene>
    <name evidence="2" type="ORF">Poli38472_003795</name>
</gene>
<dbReference type="InterPro" id="IPR040241">
    <property type="entry name" value="TRP_Flc/Pkd2-like"/>
</dbReference>
<dbReference type="GO" id="GO:0055085">
    <property type="term" value="P:transmembrane transport"/>
    <property type="evidence" value="ECO:0007669"/>
    <property type="project" value="TreeGrafter"/>
</dbReference>
<feature type="transmembrane region" description="Helical" evidence="1">
    <location>
        <begin position="34"/>
        <end position="54"/>
    </location>
</feature>
<keyword evidence="1" id="KW-0812">Transmembrane</keyword>
<evidence type="ECO:0000256" key="1">
    <source>
        <dbReference type="SAM" id="Phobius"/>
    </source>
</evidence>
<organism evidence="2 3">
    <name type="scientific">Pythium oligandrum</name>
    <name type="common">Mycoparasitic fungus</name>
    <dbReference type="NCBI Taxonomy" id="41045"/>
    <lineage>
        <taxon>Eukaryota</taxon>
        <taxon>Sar</taxon>
        <taxon>Stramenopiles</taxon>
        <taxon>Oomycota</taxon>
        <taxon>Peronosporomycetes</taxon>
        <taxon>Pythiales</taxon>
        <taxon>Pythiaceae</taxon>
        <taxon>Pythium</taxon>
    </lineage>
</organism>
<feature type="transmembrane region" description="Helical" evidence="1">
    <location>
        <begin position="253"/>
        <end position="273"/>
    </location>
</feature>
<accession>A0A8K1FJG0</accession>
<protein>
    <submittedName>
        <fullName evidence="2">Uncharacterized protein</fullName>
    </submittedName>
</protein>
<proteinExistence type="predicted"/>
<evidence type="ECO:0000313" key="3">
    <source>
        <dbReference type="Proteomes" id="UP000794436"/>
    </source>
</evidence>
<dbReference type="PANTHER" id="PTHR31145">
    <property type="entry name" value="INTEGRAL MEMBRANE PROTEIN (AFU_ORTHOLOGUE AFUA_7G01610)"/>
    <property type="match status" value="1"/>
</dbReference>
<feature type="transmembrane region" description="Helical" evidence="1">
    <location>
        <begin position="60"/>
        <end position="78"/>
    </location>
</feature>
<evidence type="ECO:0000313" key="2">
    <source>
        <dbReference type="EMBL" id="TMW66030.1"/>
    </source>
</evidence>
<dbReference type="GO" id="GO:0016020">
    <property type="term" value="C:membrane"/>
    <property type="evidence" value="ECO:0007669"/>
    <property type="project" value="TreeGrafter"/>
</dbReference>
<keyword evidence="1" id="KW-1133">Transmembrane helix</keyword>
<reference evidence="2" key="1">
    <citation type="submission" date="2019-03" db="EMBL/GenBank/DDBJ databases">
        <title>Long read genome sequence of the mycoparasitic Pythium oligandrum ATCC 38472 isolated from sugarbeet rhizosphere.</title>
        <authorList>
            <person name="Gaulin E."/>
        </authorList>
    </citation>
    <scope>NUCLEOTIDE SEQUENCE</scope>
    <source>
        <strain evidence="2">ATCC 38472_TT</strain>
    </source>
</reference>
<sequence>MVALNPSHSPATVIGGNKVNAGANATKDVAGRPVYLFLQYLTSVMALVSCLLWMVQYVVIPTTGAAVSWEFVLFVAYLQRMASLSHSVTRRVPYFLWEYVDAFSWTVFMPFHNAAAGVARRRLDEVVVVLDVVVASADRIGVKESTLLNRGVIGMLYVIFPASDAAVSWEFVLFVGYAQRMASLSHVVARRVPYFLWEYVDAFSWTVFVPFHKNVATESAQRRLDDVVVVLDGVVAFADRIGMKESTLLNRGVIGMLVAAGIVGLVIIVAWSIKLCSKRSYQGLSDTWSSDDQKSRSLGWIDLVVSWR</sequence>
<dbReference type="PANTHER" id="PTHR31145:SF6">
    <property type="entry name" value="INTEGRAL MEMBRANE PROTEIN (AFU_ORTHOLOGUE AFUA_7G01610)"/>
    <property type="match status" value="1"/>
</dbReference>
<comment type="caution">
    <text evidence="2">The sequence shown here is derived from an EMBL/GenBank/DDBJ whole genome shotgun (WGS) entry which is preliminary data.</text>
</comment>
<dbReference type="AlphaFoldDB" id="A0A8K1FJG0"/>
<name>A0A8K1FJG0_PYTOL</name>